<comment type="caution">
    <text evidence="2">The sequence shown here is derived from an EMBL/GenBank/DDBJ whole genome shotgun (WGS) entry which is preliminary data.</text>
</comment>
<name>A0ABQ8GLG0_9PEZI</name>
<evidence type="ECO:0000313" key="3">
    <source>
        <dbReference type="Proteomes" id="UP000774617"/>
    </source>
</evidence>
<keyword evidence="3" id="KW-1185">Reference proteome</keyword>
<gene>
    <name evidence="2" type="ORF">B0J12DRAFT_335706</name>
</gene>
<reference evidence="2 3" key="1">
    <citation type="journal article" date="2021" name="Nat. Commun.">
        <title>Genetic determinants of endophytism in the Arabidopsis root mycobiome.</title>
        <authorList>
            <person name="Mesny F."/>
            <person name="Miyauchi S."/>
            <person name="Thiergart T."/>
            <person name="Pickel B."/>
            <person name="Atanasova L."/>
            <person name="Karlsson M."/>
            <person name="Huettel B."/>
            <person name="Barry K.W."/>
            <person name="Haridas S."/>
            <person name="Chen C."/>
            <person name="Bauer D."/>
            <person name="Andreopoulos W."/>
            <person name="Pangilinan J."/>
            <person name="LaButti K."/>
            <person name="Riley R."/>
            <person name="Lipzen A."/>
            <person name="Clum A."/>
            <person name="Drula E."/>
            <person name="Henrissat B."/>
            <person name="Kohler A."/>
            <person name="Grigoriev I.V."/>
            <person name="Martin F.M."/>
            <person name="Hacquard S."/>
        </authorList>
    </citation>
    <scope>NUCLEOTIDE SEQUENCE [LARGE SCALE GENOMIC DNA]</scope>
    <source>
        <strain evidence="2 3">MPI-SDFR-AT-0080</strain>
    </source>
</reference>
<evidence type="ECO:0000256" key="1">
    <source>
        <dbReference type="SAM" id="SignalP"/>
    </source>
</evidence>
<dbReference type="Proteomes" id="UP000774617">
    <property type="component" value="Unassembled WGS sequence"/>
</dbReference>
<feature type="signal peptide" evidence="1">
    <location>
        <begin position="1"/>
        <end position="19"/>
    </location>
</feature>
<accession>A0ABQ8GLG0</accession>
<feature type="chain" id="PRO_5046969678" evidence="1">
    <location>
        <begin position="20"/>
        <end position="320"/>
    </location>
</feature>
<organism evidence="2 3">
    <name type="scientific">Macrophomina phaseolina</name>
    <dbReference type="NCBI Taxonomy" id="35725"/>
    <lineage>
        <taxon>Eukaryota</taxon>
        <taxon>Fungi</taxon>
        <taxon>Dikarya</taxon>
        <taxon>Ascomycota</taxon>
        <taxon>Pezizomycotina</taxon>
        <taxon>Dothideomycetes</taxon>
        <taxon>Dothideomycetes incertae sedis</taxon>
        <taxon>Botryosphaeriales</taxon>
        <taxon>Botryosphaeriaceae</taxon>
        <taxon>Macrophomina</taxon>
    </lineage>
</organism>
<proteinExistence type="predicted"/>
<sequence>MFISLVCSLLSRLWRGLSGLDDLERRPVAGTQHEEHAITQARDPSHGNTLTLHHHRDTCGRVFPDAAGASSEPLAEDHHQTPVEAKDEEASLDLDRLCSYCRTITISSLTSPSGHPFYPTRAAVKRSAAAGHGCQLCAFISSWTIGVEAKDWSLAPYGHFNGIIRVSGAVQQRLERLEEGRLCAMEMFEGAGKGLVAKFGGVHGDEIYPYKGLSLGKAKEGCGRSDEVSRSYGISVRRPLTSTGSRSSLESARRWIATCDSDHDCCRAPSSSTNTQSQSPASRLIDVWAFDEQSLDVRLVETWKETNTSKVCTHLIQPSS</sequence>
<keyword evidence="1" id="KW-0732">Signal</keyword>
<protein>
    <submittedName>
        <fullName evidence="2">Uncharacterized protein</fullName>
    </submittedName>
</protein>
<dbReference type="EMBL" id="JAGTJR010000005">
    <property type="protein sequence ID" value="KAH7060490.1"/>
    <property type="molecule type" value="Genomic_DNA"/>
</dbReference>
<evidence type="ECO:0000313" key="2">
    <source>
        <dbReference type="EMBL" id="KAH7060490.1"/>
    </source>
</evidence>